<sequence length="323" mass="35206">MASALDFLTLDVFTSTHYLGNPLAVVLVPAAQASTLTQERKQLIAREFNLSETAFLHVPEDPLSTERRVDIFTIEEELPFAGHPTIGSTYLVLRHFGLEHVRALLLKGGRVEISKTGGEAEGRVLATIPHDVHLHKNTLRSIYQSDDSQLAEHVRSALSDDVAIRQAELDAPVVSIVKGMSFVLVQLPSIEHLAKVTTAKRLDFTKLTGLLDAGPWEKSFTARYYYVMLESSEGAKTVRIQARMVEMGMEDPATGSAASTLTSYLTLQSAADNVEYEIVQGVEMGRRSHIAVAIEAVGAGEARKIVDLKLGGTARVVMKGTLV</sequence>
<dbReference type="GeneID" id="19321775"/>
<dbReference type="PIRSF" id="PIRSF016184">
    <property type="entry name" value="PhzC_PhzF"/>
    <property type="match status" value="1"/>
</dbReference>
<organism evidence="2 3">
    <name type="scientific">Phaeoacremonium minimum (strain UCR-PA7)</name>
    <name type="common">Esca disease fungus</name>
    <name type="synonym">Togninia minima</name>
    <dbReference type="NCBI Taxonomy" id="1286976"/>
    <lineage>
        <taxon>Eukaryota</taxon>
        <taxon>Fungi</taxon>
        <taxon>Dikarya</taxon>
        <taxon>Ascomycota</taxon>
        <taxon>Pezizomycotina</taxon>
        <taxon>Sordariomycetes</taxon>
        <taxon>Sordariomycetidae</taxon>
        <taxon>Togniniales</taxon>
        <taxon>Togniniaceae</taxon>
        <taxon>Phaeoacremonium</taxon>
    </lineage>
</organism>
<dbReference type="EMBL" id="KB932894">
    <property type="protein sequence ID" value="EOO02874.1"/>
    <property type="molecule type" value="Genomic_DNA"/>
</dbReference>
<proteinExistence type="predicted"/>
<dbReference type="AlphaFoldDB" id="R8BUA8"/>
<name>R8BUA8_PHAM7</name>
<dbReference type="InterPro" id="IPR003719">
    <property type="entry name" value="Phenazine_PhzF-like"/>
</dbReference>
<dbReference type="PANTHER" id="PTHR13774">
    <property type="entry name" value="PHENAZINE BIOSYNTHESIS PROTEIN"/>
    <property type="match status" value="1"/>
</dbReference>
<dbReference type="KEGG" id="tmn:UCRPA7_1609"/>
<dbReference type="OrthoDB" id="412383at2759"/>
<reference evidence="3" key="1">
    <citation type="journal article" date="2013" name="Genome Announc.">
        <title>Draft genome sequence of the ascomycete Phaeoacremonium aleophilum strain UCR-PA7, a causal agent of the esca disease complex in grapevines.</title>
        <authorList>
            <person name="Blanco-Ulate B."/>
            <person name="Rolshausen P."/>
            <person name="Cantu D."/>
        </authorList>
    </citation>
    <scope>NUCLEOTIDE SEQUENCE [LARGE SCALE GENOMIC DNA]</scope>
    <source>
        <strain evidence="3">UCR-PA7</strain>
    </source>
</reference>
<dbReference type="NCBIfam" id="TIGR00654">
    <property type="entry name" value="PhzF_family"/>
    <property type="match status" value="1"/>
</dbReference>
<feature type="active site" evidence="1">
    <location>
        <position position="52"/>
    </location>
</feature>
<dbReference type="GO" id="GO:0016853">
    <property type="term" value="F:isomerase activity"/>
    <property type="evidence" value="ECO:0007669"/>
    <property type="project" value="TreeGrafter"/>
</dbReference>
<dbReference type="Proteomes" id="UP000014074">
    <property type="component" value="Unassembled WGS sequence"/>
</dbReference>
<dbReference type="SUPFAM" id="SSF54506">
    <property type="entry name" value="Diaminopimelate epimerase-like"/>
    <property type="match status" value="1"/>
</dbReference>
<dbReference type="Gene3D" id="3.10.310.10">
    <property type="entry name" value="Diaminopimelate Epimerase, Chain A, domain 1"/>
    <property type="match status" value="2"/>
</dbReference>
<dbReference type="HOGENOM" id="CLU_048756_1_0_1"/>
<evidence type="ECO:0000313" key="3">
    <source>
        <dbReference type="Proteomes" id="UP000014074"/>
    </source>
</evidence>
<accession>R8BUA8</accession>
<evidence type="ECO:0000313" key="2">
    <source>
        <dbReference type="EMBL" id="EOO02874.1"/>
    </source>
</evidence>
<keyword evidence="3" id="KW-1185">Reference proteome</keyword>
<gene>
    <name evidence="2" type="ORF">UCRPA7_1609</name>
</gene>
<evidence type="ECO:0000256" key="1">
    <source>
        <dbReference type="PIRSR" id="PIRSR016184-1"/>
    </source>
</evidence>
<dbReference type="eggNOG" id="KOG3033">
    <property type="taxonomic scope" value="Eukaryota"/>
</dbReference>
<dbReference type="GO" id="GO:0005737">
    <property type="term" value="C:cytoplasm"/>
    <property type="evidence" value="ECO:0007669"/>
    <property type="project" value="TreeGrafter"/>
</dbReference>
<dbReference type="Pfam" id="PF02567">
    <property type="entry name" value="PhzC-PhzF"/>
    <property type="match status" value="1"/>
</dbReference>
<protein>
    <submittedName>
        <fullName evidence="2">Putative phenazine biosynthesis protein phzf protein</fullName>
    </submittedName>
</protein>
<dbReference type="PANTHER" id="PTHR13774:SF32">
    <property type="entry name" value="ANTISENSE-ENHANCING SEQUENCE 1"/>
    <property type="match status" value="1"/>
</dbReference>
<dbReference type="RefSeq" id="XP_007912377.1">
    <property type="nucleotide sequence ID" value="XM_007914186.1"/>
</dbReference>